<feature type="transmembrane region" description="Helical" evidence="5">
    <location>
        <begin position="23"/>
        <end position="46"/>
    </location>
</feature>
<evidence type="ECO:0000256" key="5">
    <source>
        <dbReference type="SAM" id="Phobius"/>
    </source>
</evidence>
<accession>A0A8S1X4F7</accession>
<feature type="transmembrane region" description="Helical" evidence="5">
    <location>
        <begin position="104"/>
        <end position="123"/>
    </location>
</feature>
<keyword evidence="2 5" id="KW-0812">Transmembrane</keyword>
<evidence type="ECO:0000256" key="1">
    <source>
        <dbReference type="ARBA" id="ARBA00004141"/>
    </source>
</evidence>
<dbReference type="EMBL" id="CAJJDP010000110">
    <property type="protein sequence ID" value="CAD8195941.1"/>
    <property type="molecule type" value="Genomic_DNA"/>
</dbReference>
<protein>
    <recommendedName>
        <fullName evidence="8">Tetraspanin family protein</fullName>
    </recommendedName>
</protein>
<keyword evidence="3 5" id="KW-1133">Transmembrane helix</keyword>
<proteinExistence type="predicted"/>
<evidence type="ECO:0000256" key="4">
    <source>
        <dbReference type="ARBA" id="ARBA00023136"/>
    </source>
</evidence>
<gene>
    <name evidence="6" type="ORF">POCTA_138.1.T1100125</name>
</gene>
<sequence>MEVQIGSDGLVCARCIPFKTLKIIVLSGAGLILAMCLTIEILAYVSKNKIDDSDKGEYSSSAASSTIFFFNAHMVMGIIGGVSTLLGIGGILNSNKCLLTCFNTFNCCLFWAFALTYAVVSFFSKVSDFIKLSGCSLTYDLEREALYKVASQSLCNDDCECYFSGTVSRDQSKYVINYSPTDTTMAINFQQCPSSFSSNSTIMAQLKSSENAYECSGWCTKYPIQFFNDVNSKTTSSYACKQTIENYWNSFRQILQYTSFVLAFLFVLTFGFTCIYCFYPKGDPQKEEQTKIRLINS</sequence>
<keyword evidence="4 5" id="KW-0472">Membrane</keyword>
<evidence type="ECO:0000256" key="3">
    <source>
        <dbReference type="ARBA" id="ARBA00022989"/>
    </source>
</evidence>
<dbReference type="OrthoDB" id="300831at2759"/>
<comment type="subcellular location">
    <subcellularLocation>
        <location evidence="1">Membrane</location>
        <topology evidence="1">Multi-pass membrane protein</topology>
    </subcellularLocation>
</comment>
<organism evidence="6 7">
    <name type="scientific">Paramecium octaurelia</name>
    <dbReference type="NCBI Taxonomy" id="43137"/>
    <lineage>
        <taxon>Eukaryota</taxon>
        <taxon>Sar</taxon>
        <taxon>Alveolata</taxon>
        <taxon>Ciliophora</taxon>
        <taxon>Intramacronucleata</taxon>
        <taxon>Oligohymenophorea</taxon>
        <taxon>Peniculida</taxon>
        <taxon>Parameciidae</taxon>
        <taxon>Paramecium</taxon>
    </lineage>
</organism>
<feature type="transmembrane region" description="Helical" evidence="5">
    <location>
        <begin position="66"/>
        <end position="92"/>
    </location>
</feature>
<evidence type="ECO:0000313" key="6">
    <source>
        <dbReference type="EMBL" id="CAD8195941.1"/>
    </source>
</evidence>
<name>A0A8S1X4F7_PAROT</name>
<dbReference type="AlphaFoldDB" id="A0A8S1X4F7"/>
<dbReference type="InterPro" id="IPR018499">
    <property type="entry name" value="Tetraspanin/Peripherin"/>
</dbReference>
<dbReference type="GO" id="GO:0016020">
    <property type="term" value="C:membrane"/>
    <property type="evidence" value="ECO:0007669"/>
    <property type="project" value="UniProtKB-SubCell"/>
</dbReference>
<keyword evidence="7" id="KW-1185">Reference proteome</keyword>
<dbReference type="OMA" id="CECYFSG"/>
<reference evidence="6" key="1">
    <citation type="submission" date="2021-01" db="EMBL/GenBank/DDBJ databases">
        <authorList>
            <consortium name="Genoscope - CEA"/>
            <person name="William W."/>
        </authorList>
    </citation>
    <scope>NUCLEOTIDE SEQUENCE</scope>
</reference>
<evidence type="ECO:0000313" key="7">
    <source>
        <dbReference type="Proteomes" id="UP000683925"/>
    </source>
</evidence>
<comment type="caution">
    <text evidence="6">The sequence shown here is derived from an EMBL/GenBank/DDBJ whole genome shotgun (WGS) entry which is preliminary data.</text>
</comment>
<feature type="transmembrane region" description="Helical" evidence="5">
    <location>
        <begin position="254"/>
        <end position="279"/>
    </location>
</feature>
<dbReference type="Pfam" id="PF00335">
    <property type="entry name" value="Tetraspanin"/>
    <property type="match status" value="1"/>
</dbReference>
<evidence type="ECO:0008006" key="8">
    <source>
        <dbReference type="Google" id="ProtNLM"/>
    </source>
</evidence>
<dbReference type="Proteomes" id="UP000683925">
    <property type="component" value="Unassembled WGS sequence"/>
</dbReference>
<evidence type="ECO:0000256" key="2">
    <source>
        <dbReference type="ARBA" id="ARBA00022692"/>
    </source>
</evidence>